<evidence type="ECO:0000256" key="2">
    <source>
        <dbReference type="ARBA" id="ARBA00023125"/>
    </source>
</evidence>
<evidence type="ECO:0000313" key="7">
    <source>
        <dbReference type="Proteomes" id="UP000654257"/>
    </source>
</evidence>
<sequence length="202" mass="22280">MRVSTEPDEWREYGGSALSAPLAAALAEFVEHGYHGTTVRDIARRAGLSVSGLYHHYPSKQELLVGLTDAAIEELIGRSRAAEAEAGPSPSARFDAVVESLLLFHMYRREQAFLSSTEIRSFDPDRRAAYVAKRDEQQRMVDRIVADGVSDNVFRVSDPVHASRAVTTMCVGVASWYRPDGPSTPADLVRIYLDIARRMVGA</sequence>
<reference evidence="6" key="2">
    <citation type="submission" date="2020-09" db="EMBL/GenBank/DDBJ databases">
        <authorList>
            <person name="Sun Q."/>
            <person name="Sedlacek I."/>
        </authorList>
    </citation>
    <scope>NUCLEOTIDE SEQUENCE</scope>
    <source>
        <strain evidence="6">CCM 7905</strain>
    </source>
</reference>
<feature type="DNA-binding region" description="H-T-H motif" evidence="4">
    <location>
        <begin position="38"/>
        <end position="57"/>
    </location>
</feature>
<feature type="domain" description="HTH tetR-type" evidence="5">
    <location>
        <begin position="15"/>
        <end position="75"/>
    </location>
</feature>
<reference evidence="6" key="1">
    <citation type="journal article" date="2014" name="Int. J. Syst. Evol. Microbiol.">
        <title>Complete genome sequence of Corynebacterium casei LMG S-19264T (=DSM 44701T), isolated from a smear-ripened cheese.</title>
        <authorList>
            <consortium name="US DOE Joint Genome Institute (JGI-PGF)"/>
            <person name="Walter F."/>
            <person name="Albersmeier A."/>
            <person name="Kalinowski J."/>
            <person name="Ruckert C."/>
        </authorList>
    </citation>
    <scope>NUCLEOTIDE SEQUENCE</scope>
    <source>
        <strain evidence="6">CCM 7905</strain>
    </source>
</reference>
<dbReference type="Pfam" id="PF00440">
    <property type="entry name" value="TetR_N"/>
    <property type="match status" value="1"/>
</dbReference>
<keyword evidence="1" id="KW-0805">Transcription regulation</keyword>
<accession>A0A917LHM2</accession>
<dbReference type="AlphaFoldDB" id="A0A917LHM2"/>
<gene>
    <name evidence="6" type="ORF">GCM10007304_42630</name>
</gene>
<dbReference type="InterPro" id="IPR041490">
    <property type="entry name" value="KstR2_TetR_C"/>
</dbReference>
<evidence type="ECO:0000256" key="4">
    <source>
        <dbReference type="PROSITE-ProRule" id="PRU00335"/>
    </source>
</evidence>
<dbReference type="InterPro" id="IPR050109">
    <property type="entry name" value="HTH-type_TetR-like_transc_reg"/>
</dbReference>
<dbReference type="GO" id="GO:0000976">
    <property type="term" value="F:transcription cis-regulatory region binding"/>
    <property type="evidence" value="ECO:0007669"/>
    <property type="project" value="TreeGrafter"/>
</dbReference>
<dbReference type="InterPro" id="IPR036271">
    <property type="entry name" value="Tet_transcr_reg_TetR-rel_C_sf"/>
</dbReference>
<keyword evidence="7" id="KW-1185">Reference proteome</keyword>
<dbReference type="Proteomes" id="UP000654257">
    <property type="component" value="Unassembled WGS sequence"/>
</dbReference>
<keyword evidence="2 4" id="KW-0238">DNA-binding</keyword>
<dbReference type="InterPro" id="IPR009057">
    <property type="entry name" value="Homeodomain-like_sf"/>
</dbReference>
<dbReference type="PANTHER" id="PTHR30055">
    <property type="entry name" value="HTH-TYPE TRANSCRIPTIONAL REGULATOR RUTR"/>
    <property type="match status" value="1"/>
</dbReference>
<dbReference type="SUPFAM" id="SSF48498">
    <property type="entry name" value="Tetracyclin repressor-like, C-terminal domain"/>
    <property type="match status" value="1"/>
</dbReference>
<proteinExistence type="predicted"/>
<evidence type="ECO:0000313" key="6">
    <source>
        <dbReference type="EMBL" id="GGG24247.1"/>
    </source>
</evidence>
<comment type="caution">
    <text evidence="6">The sequence shown here is derived from an EMBL/GenBank/DDBJ whole genome shotgun (WGS) entry which is preliminary data.</text>
</comment>
<dbReference type="InterPro" id="IPR001647">
    <property type="entry name" value="HTH_TetR"/>
</dbReference>
<dbReference type="Pfam" id="PF17932">
    <property type="entry name" value="TetR_C_24"/>
    <property type="match status" value="1"/>
</dbReference>
<dbReference type="SUPFAM" id="SSF46689">
    <property type="entry name" value="Homeodomain-like"/>
    <property type="match status" value="1"/>
</dbReference>
<evidence type="ECO:0000256" key="3">
    <source>
        <dbReference type="ARBA" id="ARBA00023163"/>
    </source>
</evidence>
<dbReference type="PRINTS" id="PR00455">
    <property type="entry name" value="HTHTETR"/>
</dbReference>
<dbReference type="Gene3D" id="1.10.357.10">
    <property type="entry name" value="Tetracycline Repressor, domain 2"/>
    <property type="match status" value="1"/>
</dbReference>
<dbReference type="GO" id="GO:0003700">
    <property type="term" value="F:DNA-binding transcription factor activity"/>
    <property type="evidence" value="ECO:0007669"/>
    <property type="project" value="TreeGrafter"/>
</dbReference>
<dbReference type="EMBL" id="BMCU01000005">
    <property type="protein sequence ID" value="GGG24247.1"/>
    <property type="molecule type" value="Genomic_DNA"/>
</dbReference>
<keyword evidence="3" id="KW-0804">Transcription</keyword>
<dbReference type="PANTHER" id="PTHR30055:SF234">
    <property type="entry name" value="HTH-TYPE TRANSCRIPTIONAL REGULATOR BETI"/>
    <property type="match status" value="1"/>
</dbReference>
<evidence type="ECO:0000259" key="5">
    <source>
        <dbReference type="PROSITE" id="PS50977"/>
    </source>
</evidence>
<name>A0A917LHM2_9NOCA</name>
<dbReference type="PROSITE" id="PS50977">
    <property type="entry name" value="HTH_TETR_2"/>
    <property type="match status" value="1"/>
</dbReference>
<organism evidence="6 7">
    <name type="scientific">Rhodococcoides trifolii</name>
    <dbReference type="NCBI Taxonomy" id="908250"/>
    <lineage>
        <taxon>Bacteria</taxon>
        <taxon>Bacillati</taxon>
        <taxon>Actinomycetota</taxon>
        <taxon>Actinomycetes</taxon>
        <taxon>Mycobacteriales</taxon>
        <taxon>Nocardiaceae</taxon>
        <taxon>Rhodococcoides</taxon>
    </lineage>
</organism>
<protein>
    <submittedName>
        <fullName evidence="6">TetR family transcriptional regulator</fullName>
    </submittedName>
</protein>
<evidence type="ECO:0000256" key="1">
    <source>
        <dbReference type="ARBA" id="ARBA00023015"/>
    </source>
</evidence>